<reference evidence="8" key="3">
    <citation type="submission" date="2010-09" db="EMBL/GenBank/DDBJ databases">
        <title>Annotation of Gaeumannomyces graminis var. tritici R3-111a-1.</title>
        <authorList>
            <consortium name="The Broad Institute Genome Sequencing Platform"/>
            <person name="Ma L.-J."/>
            <person name="Dead R."/>
            <person name="Young S.K."/>
            <person name="Zeng Q."/>
            <person name="Gargeya S."/>
            <person name="Fitzgerald M."/>
            <person name="Haas B."/>
            <person name="Abouelleil A."/>
            <person name="Alvarado L."/>
            <person name="Arachchi H.M."/>
            <person name="Berlin A."/>
            <person name="Brown A."/>
            <person name="Chapman S.B."/>
            <person name="Chen Z."/>
            <person name="Dunbar C."/>
            <person name="Freedman E."/>
            <person name="Gearin G."/>
            <person name="Gellesch M."/>
            <person name="Goldberg J."/>
            <person name="Griggs A."/>
            <person name="Gujja S."/>
            <person name="Heiman D."/>
            <person name="Howarth C."/>
            <person name="Larson L."/>
            <person name="Lui A."/>
            <person name="MacDonald P.J.P."/>
            <person name="Mehta T."/>
            <person name="Montmayeur A."/>
            <person name="Murphy C."/>
            <person name="Neiman D."/>
            <person name="Pearson M."/>
            <person name="Priest M."/>
            <person name="Roberts A."/>
            <person name="Saif S."/>
            <person name="Shea T."/>
            <person name="Shenoy N."/>
            <person name="Sisk P."/>
            <person name="Stolte C."/>
            <person name="Sykes S."/>
            <person name="Yandava C."/>
            <person name="Wortman J."/>
            <person name="Nusbaum C."/>
            <person name="Birren B."/>
        </authorList>
    </citation>
    <scope>NUCLEOTIDE SEQUENCE</scope>
    <source>
        <strain evidence="8">R3-111a-1</strain>
    </source>
</reference>
<dbReference type="Gene3D" id="2.10.110.10">
    <property type="entry name" value="Cysteine Rich Protein"/>
    <property type="match status" value="2"/>
</dbReference>
<feature type="region of interest" description="Disordered" evidence="6">
    <location>
        <begin position="87"/>
        <end position="502"/>
    </location>
</feature>
<dbReference type="Pfam" id="PF00412">
    <property type="entry name" value="LIM"/>
    <property type="match status" value="2"/>
</dbReference>
<proteinExistence type="predicted"/>
<dbReference type="GO" id="GO:0046872">
    <property type="term" value="F:metal ion binding"/>
    <property type="evidence" value="ECO:0007669"/>
    <property type="project" value="UniProtKB-KW"/>
</dbReference>
<feature type="compositionally biased region" description="Basic and acidic residues" evidence="6">
    <location>
        <begin position="401"/>
        <end position="418"/>
    </location>
</feature>
<keyword evidence="2" id="KW-0677">Repeat</keyword>
<gene>
    <name evidence="9" type="primary">20343155</name>
    <name evidence="8" type="ORF">GGTG_02697</name>
</gene>
<dbReference type="PROSITE" id="PS50023">
    <property type="entry name" value="LIM_DOMAIN_2"/>
    <property type="match status" value="2"/>
</dbReference>
<reference evidence="8" key="2">
    <citation type="submission" date="2010-07" db="EMBL/GenBank/DDBJ databases">
        <authorList>
            <consortium name="The Broad Institute Genome Sequencing Platform"/>
            <consortium name="Broad Institute Genome Sequencing Center for Infectious Disease"/>
            <person name="Ma L.-J."/>
            <person name="Dead R."/>
            <person name="Young S."/>
            <person name="Zeng Q."/>
            <person name="Koehrsen M."/>
            <person name="Alvarado L."/>
            <person name="Berlin A."/>
            <person name="Chapman S.B."/>
            <person name="Chen Z."/>
            <person name="Freedman E."/>
            <person name="Gellesch M."/>
            <person name="Goldberg J."/>
            <person name="Griggs A."/>
            <person name="Gujja S."/>
            <person name="Heilman E.R."/>
            <person name="Heiman D."/>
            <person name="Hepburn T."/>
            <person name="Howarth C."/>
            <person name="Jen D."/>
            <person name="Larson L."/>
            <person name="Mehta T."/>
            <person name="Neiman D."/>
            <person name="Pearson M."/>
            <person name="Roberts A."/>
            <person name="Saif S."/>
            <person name="Shea T."/>
            <person name="Shenoy N."/>
            <person name="Sisk P."/>
            <person name="Stolte C."/>
            <person name="Sykes S."/>
            <person name="Walk T."/>
            <person name="White J."/>
            <person name="Yandava C."/>
            <person name="Haas B."/>
            <person name="Nusbaum C."/>
            <person name="Birren B."/>
        </authorList>
    </citation>
    <scope>NUCLEOTIDE SEQUENCE</scope>
    <source>
        <strain evidence="8">R3-111a-1</strain>
    </source>
</reference>
<evidence type="ECO:0000256" key="6">
    <source>
        <dbReference type="SAM" id="MobiDB-lite"/>
    </source>
</evidence>
<sequence length="697" mass="75486">MAALDRQSSFLPTIKCSSCGNQIEISMMGDHICSGPGEEPPMPPLPEKEKLDTFMPLNKEVHEKIGRVPAPPKVDTLAANRTYYRAGQLTPVSNSSGTASRSASPLTPNSRSLAGRSEDYFAPKIANEDDPATQQPQPRRPGGYGGLNEFDDQMYPADSAKKQAPNLLARMNSIAPGPFDAGRRPSAASRNPPPRRPSDDDGMRDMGNPYGERPTTANTNASFGGGGNLPRAPRTNGYGGFGPPQRSQDEFEPEPLNSRSGTFPRESEPADRLLRTPSEPGSRPDRQRRPSNDMYARQPPMGPDTSRPLPPRTSSNNRPPTRDGNQAAPDLAVEFGIGNPYHSANSSLSSSGSSRPSQPSSQTSPTRSLRSGPARKPSDTSNLDSLMQDLQSSMDDMASLGRDRDPPAPRDRGHERTGSLRNQSSTRRQNSRNDPYSQRAPSPLPSPTWDNSMERGNAGGRGRDNRGPPSPRYSSPERVPERAAPRVQSGGREAVPKNRGNCKACREPITGKSISSADGRLTGRYHKACFVCTTCRDPFTSATFYVHDDMPYCEQHYHEINGSLCGTCNIGIEGQYLADERDTKYHPPCFRCADCGQILSDGYFEIGGRRYCEKDAWRRTQPAPQPTSRVGTPSNLGPGARRPPPGGLAGGPKGFPGNRGMPGQPYGMSGGGGNNSRLGPPGSRPRMEKRMTRLGMM</sequence>
<dbReference type="Proteomes" id="UP000006039">
    <property type="component" value="Unassembled WGS sequence"/>
</dbReference>
<dbReference type="eggNOG" id="KOG1703">
    <property type="taxonomic scope" value="Eukaryota"/>
</dbReference>
<evidence type="ECO:0000313" key="10">
    <source>
        <dbReference type="Proteomes" id="UP000006039"/>
    </source>
</evidence>
<dbReference type="AlphaFoldDB" id="J3NN39"/>
<keyword evidence="10" id="KW-1185">Reference proteome</keyword>
<feature type="domain" description="LIM zinc-binding" evidence="7">
    <location>
        <begin position="564"/>
        <end position="622"/>
    </location>
</feature>
<dbReference type="EnsemblFungi" id="EJT77591">
    <property type="protein sequence ID" value="EJT77591"/>
    <property type="gene ID" value="GGTG_02697"/>
</dbReference>
<evidence type="ECO:0000259" key="7">
    <source>
        <dbReference type="PROSITE" id="PS50023"/>
    </source>
</evidence>
<dbReference type="PROSITE" id="PS00478">
    <property type="entry name" value="LIM_DOMAIN_1"/>
    <property type="match status" value="1"/>
</dbReference>
<evidence type="ECO:0000313" key="8">
    <source>
        <dbReference type="EMBL" id="EJT77591.1"/>
    </source>
</evidence>
<feature type="compositionally biased region" description="Low complexity" evidence="6">
    <location>
        <begin position="419"/>
        <end position="428"/>
    </location>
</feature>
<keyword evidence="1 5" id="KW-0479">Metal-binding</keyword>
<dbReference type="PANTHER" id="PTHR24205:SF16">
    <property type="entry name" value="GH01042P-RELATED"/>
    <property type="match status" value="1"/>
</dbReference>
<feature type="compositionally biased region" description="Low complexity" evidence="6">
    <location>
        <begin position="93"/>
        <end position="104"/>
    </location>
</feature>
<reference evidence="10" key="1">
    <citation type="submission" date="2010-07" db="EMBL/GenBank/DDBJ databases">
        <title>The genome sequence of Gaeumannomyces graminis var. tritici strain R3-111a-1.</title>
        <authorList>
            <consortium name="The Broad Institute Genome Sequencing Platform"/>
            <person name="Ma L.-J."/>
            <person name="Dead R."/>
            <person name="Young S."/>
            <person name="Zeng Q."/>
            <person name="Koehrsen M."/>
            <person name="Alvarado L."/>
            <person name="Berlin A."/>
            <person name="Chapman S.B."/>
            <person name="Chen Z."/>
            <person name="Freedman E."/>
            <person name="Gellesch M."/>
            <person name="Goldberg J."/>
            <person name="Griggs A."/>
            <person name="Gujja S."/>
            <person name="Heilman E.R."/>
            <person name="Heiman D."/>
            <person name="Hepburn T."/>
            <person name="Howarth C."/>
            <person name="Jen D."/>
            <person name="Larson L."/>
            <person name="Mehta T."/>
            <person name="Neiman D."/>
            <person name="Pearson M."/>
            <person name="Roberts A."/>
            <person name="Saif S."/>
            <person name="Shea T."/>
            <person name="Shenoy N."/>
            <person name="Sisk P."/>
            <person name="Stolte C."/>
            <person name="Sykes S."/>
            <person name="Walk T."/>
            <person name="White J."/>
            <person name="Yandava C."/>
            <person name="Haas B."/>
            <person name="Nusbaum C."/>
            <person name="Birren B."/>
        </authorList>
    </citation>
    <scope>NUCLEOTIDE SEQUENCE [LARGE SCALE GENOMIC DNA]</scope>
    <source>
        <strain evidence="10">R3-111a-1</strain>
    </source>
</reference>
<reference evidence="9" key="4">
    <citation type="journal article" date="2015" name="G3 (Bethesda)">
        <title>Genome sequences of three phytopathogenic species of the Magnaporthaceae family of fungi.</title>
        <authorList>
            <person name="Okagaki L.H."/>
            <person name="Nunes C.C."/>
            <person name="Sailsbery J."/>
            <person name="Clay B."/>
            <person name="Brown D."/>
            <person name="John T."/>
            <person name="Oh Y."/>
            <person name="Young N."/>
            <person name="Fitzgerald M."/>
            <person name="Haas B.J."/>
            <person name="Zeng Q."/>
            <person name="Young S."/>
            <person name="Adiconis X."/>
            <person name="Fan L."/>
            <person name="Levin J.Z."/>
            <person name="Mitchell T.K."/>
            <person name="Okubara P.A."/>
            <person name="Farman M.L."/>
            <person name="Kohn L.M."/>
            <person name="Birren B."/>
            <person name="Ma L.-J."/>
            <person name="Dean R.A."/>
        </authorList>
    </citation>
    <scope>NUCLEOTIDE SEQUENCE</scope>
    <source>
        <strain evidence="9">R3-111a-1</strain>
    </source>
</reference>
<protein>
    <recommendedName>
        <fullName evidence="7">LIM zinc-binding domain-containing protein</fullName>
    </recommendedName>
</protein>
<dbReference type="InterPro" id="IPR001781">
    <property type="entry name" value="Znf_LIM"/>
</dbReference>
<dbReference type="EMBL" id="GL385396">
    <property type="protein sequence ID" value="EJT77591.1"/>
    <property type="molecule type" value="Genomic_DNA"/>
</dbReference>
<feature type="compositionally biased region" description="Basic and acidic residues" evidence="6">
    <location>
        <begin position="265"/>
        <end position="274"/>
    </location>
</feature>
<keyword evidence="3 5" id="KW-0862">Zinc</keyword>
<feature type="compositionally biased region" description="Basic and acidic residues" evidence="6">
    <location>
        <begin position="282"/>
        <end position="291"/>
    </location>
</feature>
<dbReference type="GO" id="GO:0003712">
    <property type="term" value="F:transcription coregulator activity"/>
    <property type="evidence" value="ECO:0007669"/>
    <property type="project" value="TreeGrafter"/>
</dbReference>
<feature type="compositionally biased region" description="Polar residues" evidence="6">
    <location>
        <begin position="626"/>
        <end position="635"/>
    </location>
</feature>
<evidence type="ECO:0000256" key="4">
    <source>
        <dbReference type="ARBA" id="ARBA00023038"/>
    </source>
</evidence>
<dbReference type="PANTHER" id="PTHR24205">
    <property type="entry name" value="FOUR AND A HALF LIM DOMAINS PROTEIN"/>
    <property type="match status" value="1"/>
</dbReference>
<organism evidence="8">
    <name type="scientific">Gaeumannomyces tritici (strain R3-111a-1)</name>
    <name type="common">Wheat and barley take-all root rot fungus</name>
    <name type="synonym">Gaeumannomyces graminis var. tritici</name>
    <dbReference type="NCBI Taxonomy" id="644352"/>
    <lineage>
        <taxon>Eukaryota</taxon>
        <taxon>Fungi</taxon>
        <taxon>Dikarya</taxon>
        <taxon>Ascomycota</taxon>
        <taxon>Pezizomycotina</taxon>
        <taxon>Sordariomycetes</taxon>
        <taxon>Sordariomycetidae</taxon>
        <taxon>Magnaporthales</taxon>
        <taxon>Magnaporthaceae</taxon>
        <taxon>Gaeumannomyces</taxon>
    </lineage>
</organism>
<feature type="compositionally biased region" description="Polar residues" evidence="6">
    <location>
        <begin position="379"/>
        <end position="394"/>
    </location>
</feature>
<dbReference type="SMART" id="SM00132">
    <property type="entry name" value="LIM"/>
    <property type="match status" value="2"/>
</dbReference>
<dbReference type="VEuPathDB" id="FungiDB:GGTG_02697"/>
<dbReference type="GO" id="GO:0030695">
    <property type="term" value="F:GTPase regulator activity"/>
    <property type="evidence" value="ECO:0007669"/>
    <property type="project" value="UniProtKB-ARBA"/>
</dbReference>
<dbReference type="HOGENOM" id="CLU_014492_1_0_1"/>
<dbReference type="SUPFAM" id="SSF57716">
    <property type="entry name" value="Glucocorticoid receptor-like (DNA-binding domain)"/>
    <property type="match status" value="1"/>
</dbReference>
<evidence type="ECO:0000256" key="1">
    <source>
        <dbReference type="ARBA" id="ARBA00022723"/>
    </source>
</evidence>
<name>J3NN39_GAET3</name>
<dbReference type="CDD" id="cd09397">
    <property type="entry name" value="LIM1_UF1"/>
    <property type="match status" value="1"/>
</dbReference>
<dbReference type="GeneID" id="20343155"/>
<dbReference type="STRING" id="644352.J3NN39"/>
<evidence type="ECO:0000256" key="5">
    <source>
        <dbReference type="PROSITE-ProRule" id="PRU00125"/>
    </source>
</evidence>
<reference evidence="9" key="5">
    <citation type="submission" date="2018-04" db="UniProtKB">
        <authorList>
            <consortium name="EnsemblFungi"/>
        </authorList>
    </citation>
    <scope>IDENTIFICATION</scope>
    <source>
        <strain evidence="9">R3-111a-1</strain>
    </source>
</reference>
<dbReference type="CDD" id="cd08368">
    <property type="entry name" value="LIM"/>
    <property type="match status" value="1"/>
</dbReference>
<evidence type="ECO:0000256" key="2">
    <source>
        <dbReference type="ARBA" id="ARBA00022737"/>
    </source>
</evidence>
<feature type="compositionally biased region" description="Low complexity" evidence="6">
    <location>
        <begin position="346"/>
        <end position="371"/>
    </location>
</feature>
<accession>J3NN39</accession>
<feature type="domain" description="LIM zinc-binding" evidence="7">
    <location>
        <begin position="500"/>
        <end position="563"/>
    </location>
</feature>
<evidence type="ECO:0000313" key="9">
    <source>
        <dbReference type="EnsemblFungi" id="EJT77591"/>
    </source>
</evidence>
<dbReference type="OrthoDB" id="1112565at2759"/>
<dbReference type="FunFam" id="2.10.110.10:FF:000105">
    <property type="entry name" value="Similar to LIM domain-containing protein"/>
    <property type="match status" value="1"/>
</dbReference>
<dbReference type="GO" id="GO:0005634">
    <property type="term" value="C:nucleus"/>
    <property type="evidence" value="ECO:0007669"/>
    <property type="project" value="TreeGrafter"/>
</dbReference>
<evidence type="ECO:0000256" key="3">
    <source>
        <dbReference type="ARBA" id="ARBA00022833"/>
    </source>
</evidence>
<keyword evidence="4 5" id="KW-0440">LIM domain</keyword>
<dbReference type="RefSeq" id="XP_009218736.1">
    <property type="nucleotide sequence ID" value="XM_009220472.1"/>
</dbReference>
<feature type="region of interest" description="Disordered" evidence="6">
    <location>
        <begin position="617"/>
        <end position="697"/>
    </location>
</feature>